<accession>A0AAV0UTW2</accession>
<reference evidence="2" key="1">
    <citation type="submission" date="2022-12" db="EMBL/GenBank/DDBJ databases">
        <authorList>
            <person name="Webb A."/>
        </authorList>
    </citation>
    <scope>NUCLEOTIDE SEQUENCE</scope>
    <source>
        <strain evidence="2">Hp1</strain>
    </source>
</reference>
<feature type="compositionally biased region" description="Polar residues" evidence="1">
    <location>
        <begin position="48"/>
        <end position="62"/>
    </location>
</feature>
<sequence>MYRTQEVYVSSTSLKSRMIRFIFQRTRRAQELRSKSWPGQAESVSLSVQTSASCPDSTSIETQDGLGRSLTRSASPTSRQKRAERIARRGSGDVDSTIAEWRQRQTHCANCERLFFTSLSSLRNGEDRFCSLDCKTNLEYMHRLQHVTYTQTWESSADCSVEVGDKEVAEQMTSLGISGFDHHVVSRGQSGRHCRAFVQHRVH</sequence>
<gene>
    <name evidence="2" type="ORF">HBR001_LOCUS7636</name>
</gene>
<dbReference type="AlphaFoldDB" id="A0AAV0UTW2"/>
<feature type="compositionally biased region" description="Basic and acidic residues" evidence="1">
    <location>
        <begin position="81"/>
        <end position="91"/>
    </location>
</feature>
<keyword evidence="3" id="KW-1185">Reference proteome</keyword>
<name>A0AAV0UTW2_HYABA</name>
<comment type="caution">
    <text evidence="2">The sequence shown here is derived from an EMBL/GenBank/DDBJ whole genome shotgun (WGS) entry which is preliminary data.</text>
</comment>
<proteinExistence type="predicted"/>
<dbReference type="EMBL" id="CANTFL010001401">
    <property type="protein sequence ID" value="CAI5738889.1"/>
    <property type="molecule type" value="Genomic_DNA"/>
</dbReference>
<evidence type="ECO:0000313" key="2">
    <source>
        <dbReference type="EMBL" id="CAI5738889.1"/>
    </source>
</evidence>
<evidence type="ECO:0000256" key="1">
    <source>
        <dbReference type="SAM" id="MobiDB-lite"/>
    </source>
</evidence>
<feature type="region of interest" description="Disordered" evidence="1">
    <location>
        <begin position="48"/>
        <end position="91"/>
    </location>
</feature>
<protein>
    <recommendedName>
        <fullName evidence="4">FLZ-type domain-containing protein</fullName>
    </recommendedName>
</protein>
<evidence type="ECO:0008006" key="4">
    <source>
        <dbReference type="Google" id="ProtNLM"/>
    </source>
</evidence>
<organism evidence="2 3">
    <name type="scientific">Hyaloperonospora brassicae</name>
    <name type="common">Brassica downy mildew</name>
    <name type="synonym">Peronospora brassicae</name>
    <dbReference type="NCBI Taxonomy" id="162125"/>
    <lineage>
        <taxon>Eukaryota</taxon>
        <taxon>Sar</taxon>
        <taxon>Stramenopiles</taxon>
        <taxon>Oomycota</taxon>
        <taxon>Peronosporomycetes</taxon>
        <taxon>Peronosporales</taxon>
        <taxon>Peronosporaceae</taxon>
        <taxon>Hyaloperonospora</taxon>
    </lineage>
</organism>
<evidence type="ECO:0000313" key="3">
    <source>
        <dbReference type="Proteomes" id="UP001162031"/>
    </source>
</evidence>
<dbReference type="Proteomes" id="UP001162031">
    <property type="component" value="Unassembled WGS sequence"/>
</dbReference>